<gene>
    <name evidence="1" type="ORF">Scep_030447</name>
</gene>
<sequence>MLQQLLDFLGMLGRVFSHKFGRANRAFSSPSCCYVSSNHSPATSSPANQLPPRQHARQLQRINARHMSWTCKQAHNSHRLLLAHVSLNYPRESVYLSYRDQF</sequence>
<evidence type="ECO:0000313" key="2">
    <source>
        <dbReference type="Proteomes" id="UP001419268"/>
    </source>
</evidence>
<dbReference type="AlphaFoldDB" id="A0AAP0DZS7"/>
<reference evidence="1 2" key="1">
    <citation type="submission" date="2024-01" db="EMBL/GenBank/DDBJ databases">
        <title>Genome assemblies of Stephania.</title>
        <authorList>
            <person name="Yang L."/>
        </authorList>
    </citation>
    <scope>NUCLEOTIDE SEQUENCE [LARGE SCALE GENOMIC DNA]</scope>
    <source>
        <strain evidence="1">JXDWG</strain>
        <tissue evidence="1">Leaf</tissue>
    </source>
</reference>
<evidence type="ECO:0000313" key="1">
    <source>
        <dbReference type="EMBL" id="KAK9083976.1"/>
    </source>
</evidence>
<protein>
    <submittedName>
        <fullName evidence="1">Uncharacterized protein</fullName>
    </submittedName>
</protein>
<name>A0AAP0DZS7_9MAGN</name>
<keyword evidence="2" id="KW-1185">Reference proteome</keyword>
<accession>A0AAP0DZS7</accession>
<dbReference type="EMBL" id="JBBNAG010000013">
    <property type="protein sequence ID" value="KAK9083976.1"/>
    <property type="molecule type" value="Genomic_DNA"/>
</dbReference>
<dbReference type="Proteomes" id="UP001419268">
    <property type="component" value="Unassembled WGS sequence"/>
</dbReference>
<proteinExistence type="predicted"/>
<comment type="caution">
    <text evidence="1">The sequence shown here is derived from an EMBL/GenBank/DDBJ whole genome shotgun (WGS) entry which is preliminary data.</text>
</comment>
<organism evidence="1 2">
    <name type="scientific">Stephania cephalantha</name>
    <dbReference type="NCBI Taxonomy" id="152367"/>
    <lineage>
        <taxon>Eukaryota</taxon>
        <taxon>Viridiplantae</taxon>
        <taxon>Streptophyta</taxon>
        <taxon>Embryophyta</taxon>
        <taxon>Tracheophyta</taxon>
        <taxon>Spermatophyta</taxon>
        <taxon>Magnoliopsida</taxon>
        <taxon>Ranunculales</taxon>
        <taxon>Menispermaceae</taxon>
        <taxon>Menispermoideae</taxon>
        <taxon>Cissampelideae</taxon>
        <taxon>Stephania</taxon>
    </lineage>
</organism>